<gene>
    <name evidence="3" type="ORF">GCM10009676_26710</name>
</gene>
<name>A0ABP4GWL2_9PSEU</name>
<reference evidence="4" key="1">
    <citation type="journal article" date="2019" name="Int. J. Syst. Evol. Microbiol.">
        <title>The Global Catalogue of Microorganisms (GCM) 10K type strain sequencing project: providing services to taxonomists for standard genome sequencing and annotation.</title>
        <authorList>
            <consortium name="The Broad Institute Genomics Platform"/>
            <consortium name="The Broad Institute Genome Sequencing Center for Infectious Disease"/>
            <person name="Wu L."/>
            <person name="Ma J."/>
        </authorList>
    </citation>
    <scope>NUCLEOTIDE SEQUENCE [LARGE SCALE GENOMIC DNA]</scope>
    <source>
        <strain evidence="4">JCM 13023</strain>
    </source>
</reference>
<evidence type="ECO:0000256" key="1">
    <source>
        <dbReference type="SAM" id="MobiDB-lite"/>
    </source>
</evidence>
<accession>A0ABP4GWL2</accession>
<protein>
    <submittedName>
        <fullName evidence="3">Helix-turn-helix domain-containing protein</fullName>
    </submittedName>
</protein>
<organism evidence="3 4">
    <name type="scientific">Prauserella halophila</name>
    <dbReference type="NCBI Taxonomy" id="185641"/>
    <lineage>
        <taxon>Bacteria</taxon>
        <taxon>Bacillati</taxon>
        <taxon>Actinomycetota</taxon>
        <taxon>Actinomycetes</taxon>
        <taxon>Pseudonocardiales</taxon>
        <taxon>Pseudonocardiaceae</taxon>
        <taxon>Prauserella</taxon>
    </lineage>
</organism>
<feature type="region of interest" description="Disordered" evidence="1">
    <location>
        <begin position="1"/>
        <end position="42"/>
    </location>
</feature>
<dbReference type="InterPro" id="IPR039445">
    <property type="entry name" value="DauR-like_HTH"/>
</dbReference>
<proteinExistence type="predicted"/>
<keyword evidence="4" id="KW-1185">Reference proteome</keyword>
<evidence type="ECO:0000313" key="4">
    <source>
        <dbReference type="Proteomes" id="UP001500653"/>
    </source>
</evidence>
<evidence type="ECO:0000313" key="3">
    <source>
        <dbReference type="EMBL" id="GAA1240435.1"/>
    </source>
</evidence>
<sequence length="157" mass="16683">MGHLEAEFTSEPFHGEGAPPEHAVQARAAAEEAGLSTDFGPLGTSVRGEEDALLDALPAIARAALDGGATRLTLRLQQPGAAVEPDGSETGSVLDSMVRLVEAELGTRLSDLDRSGKQRAVRLLDERGAFQLRRSVAAVAELLGVTRFTVYNYLNRD</sequence>
<dbReference type="SUPFAM" id="SSF89957">
    <property type="entry name" value="MTH1187/YkoF-like"/>
    <property type="match status" value="1"/>
</dbReference>
<feature type="domain" description="Transcriptional regulator DauR-like HTH" evidence="2">
    <location>
        <begin position="94"/>
        <end position="155"/>
    </location>
</feature>
<comment type="caution">
    <text evidence="3">The sequence shown here is derived from an EMBL/GenBank/DDBJ whole genome shotgun (WGS) entry which is preliminary data.</text>
</comment>
<dbReference type="InterPro" id="IPR029756">
    <property type="entry name" value="MTH1187/YkoF-like"/>
</dbReference>
<feature type="compositionally biased region" description="Low complexity" evidence="1">
    <location>
        <begin position="18"/>
        <end position="33"/>
    </location>
</feature>
<dbReference type="Proteomes" id="UP001500653">
    <property type="component" value="Unassembled WGS sequence"/>
</dbReference>
<dbReference type="Pfam" id="PF13309">
    <property type="entry name" value="HTH_22"/>
    <property type="match status" value="1"/>
</dbReference>
<dbReference type="EMBL" id="BAAALN010000006">
    <property type="protein sequence ID" value="GAA1240435.1"/>
    <property type="molecule type" value="Genomic_DNA"/>
</dbReference>
<evidence type="ECO:0000259" key="2">
    <source>
        <dbReference type="Pfam" id="PF13309"/>
    </source>
</evidence>
<dbReference type="RefSeq" id="WP_253862492.1">
    <property type="nucleotide sequence ID" value="NZ_BAAALN010000006.1"/>
</dbReference>